<organism evidence="1 2">
    <name type="scientific">Peronosclerospora sorghi</name>
    <dbReference type="NCBI Taxonomy" id="230839"/>
    <lineage>
        <taxon>Eukaryota</taxon>
        <taxon>Sar</taxon>
        <taxon>Stramenopiles</taxon>
        <taxon>Oomycota</taxon>
        <taxon>Peronosporomycetes</taxon>
        <taxon>Peronosporales</taxon>
        <taxon>Peronosporaceae</taxon>
        <taxon>Peronosclerospora</taxon>
    </lineage>
</organism>
<comment type="caution">
    <text evidence="1">The sequence shown here is derived from an EMBL/GenBank/DDBJ whole genome shotgun (WGS) entry which is preliminary data.</text>
</comment>
<name>A0ACC0VMZ9_9STRA</name>
<dbReference type="EMBL" id="CM047587">
    <property type="protein sequence ID" value="KAI9907710.1"/>
    <property type="molecule type" value="Genomic_DNA"/>
</dbReference>
<sequence>MYVPSSHFNNNLNFFVSFTHFLPRKVRACMHRVILCTANDISWLKHERIKPVSLHLRDTDELTSPNSPTNSAVDKMETFEDEELSFES</sequence>
<evidence type="ECO:0000313" key="2">
    <source>
        <dbReference type="Proteomes" id="UP001163321"/>
    </source>
</evidence>
<proteinExistence type="predicted"/>
<protein>
    <submittedName>
        <fullName evidence="1">Uncharacterized protein</fullName>
    </submittedName>
</protein>
<gene>
    <name evidence="1" type="ORF">PsorP6_004833</name>
</gene>
<accession>A0ACC0VMZ9</accession>
<reference evidence="1 2" key="1">
    <citation type="journal article" date="2022" name="bioRxiv">
        <title>The genome of the oomycete Peronosclerospora sorghi, a cosmopolitan pathogen of maize and sorghum, is inflated with dispersed pseudogenes.</title>
        <authorList>
            <person name="Fletcher K."/>
            <person name="Martin F."/>
            <person name="Isakeit T."/>
            <person name="Cavanaugh K."/>
            <person name="Magill C."/>
            <person name="Michelmore R."/>
        </authorList>
    </citation>
    <scope>NUCLEOTIDE SEQUENCE [LARGE SCALE GENOMIC DNA]</scope>
    <source>
        <strain evidence="1">P6</strain>
    </source>
</reference>
<keyword evidence="2" id="KW-1185">Reference proteome</keyword>
<evidence type="ECO:0000313" key="1">
    <source>
        <dbReference type="EMBL" id="KAI9907710.1"/>
    </source>
</evidence>
<dbReference type="Proteomes" id="UP001163321">
    <property type="component" value="Chromosome 8"/>
</dbReference>